<sequence>MNVRSHQNERTLTPKTNLIPAKLAADLSGQTGAEKRAFCRFTTCIQL</sequence>
<proteinExistence type="predicted"/>
<reference evidence="1" key="1">
    <citation type="submission" date="2022-08" db="EMBL/GenBank/DDBJ databases">
        <title>Genomic Encyclopedia of Type Strains, Phase V (KMG-V): Genome sequencing to study the core and pangenomes of soil and plant-associated prokaryotes.</title>
        <authorList>
            <person name="Whitman W."/>
        </authorList>
    </citation>
    <scope>NUCLEOTIDE SEQUENCE</scope>
    <source>
        <strain evidence="1">SP3049</strain>
    </source>
</reference>
<dbReference type="AlphaFoldDB" id="A0A9X2Q6W5"/>
<protein>
    <submittedName>
        <fullName evidence="1">Uncharacterized protein</fullName>
    </submittedName>
</protein>
<organism evidence="1 2">
    <name type="scientific">Salinibacter ruber</name>
    <dbReference type="NCBI Taxonomy" id="146919"/>
    <lineage>
        <taxon>Bacteria</taxon>
        <taxon>Pseudomonadati</taxon>
        <taxon>Rhodothermota</taxon>
        <taxon>Rhodothermia</taxon>
        <taxon>Rhodothermales</taxon>
        <taxon>Salinibacteraceae</taxon>
        <taxon>Salinibacter</taxon>
    </lineage>
</organism>
<gene>
    <name evidence="1" type="ORF">GGP61_002912</name>
</gene>
<dbReference type="Proteomes" id="UP001155057">
    <property type="component" value="Unassembled WGS sequence"/>
</dbReference>
<comment type="caution">
    <text evidence="1">The sequence shown here is derived from an EMBL/GenBank/DDBJ whole genome shotgun (WGS) entry which is preliminary data.</text>
</comment>
<evidence type="ECO:0000313" key="1">
    <source>
        <dbReference type="EMBL" id="MCS3711279.1"/>
    </source>
</evidence>
<name>A0A9X2Q6W5_9BACT</name>
<evidence type="ECO:0000313" key="2">
    <source>
        <dbReference type="Proteomes" id="UP001155057"/>
    </source>
</evidence>
<accession>A0A9X2Q6W5</accession>
<dbReference type="EMBL" id="JANUAE010000012">
    <property type="protein sequence ID" value="MCS3711279.1"/>
    <property type="molecule type" value="Genomic_DNA"/>
</dbReference>